<organism evidence="2 3">
    <name type="scientific">Pelagibius litoralis</name>
    <dbReference type="NCBI Taxonomy" id="374515"/>
    <lineage>
        <taxon>Bacteria</taxon>
        <taxon>Pseudomonadati</taxon>
        <taxon>Pseudomonadota</taxon>
        <taxon>Alphaproteobacteria</taxon>
        <taxon>Rhodospirillales</taxon>
        <taxon>Rhodovibrionaceae</taxon>
        <taxon>Pelagibius</taxon>
    </lineage>
</organism>
<evidence type="ECO:0000313" key="3">
    <source>
        <dbReference type="Proteomes" id="UP000761264"/>
    </source>
</evidence>
<reference evidence="2" key="1">
    <citation type="submission" date="2020-03" db="EMBL/GenBank/DDBJ databases">
        <title>Genome of Pelagibius litoralis DSM 21314T.</title>
        <authorList>
            <person name="Wang G."/>
        </authorList>
    </citation>
    <scope>NUCLEOTIDE SEQUENCE</scope>
    <source>
        <strain evidence="2">DSM 21314</strain>
    </source>
</reference>
<name>A0A967K9Z9_9PROT</name>
<evidence type="ECO:0000313" key="2">
    <source>
        <dbReference type="EMBL" id="NIA71353.1"/>
    </source>
</evidence>
<comment type="caution">
    <text evidence="2">The sequence shown here is derived from an EMBL/GenBank/DDBJ whole genome shotgun (WGS) entry which is preliminary data.</text>
</comment>
<dbReference type="PANTHER" id="PTHR47515:SF1">
    <property type="entry name" value="BLR2054 PROTEIN"/>
    <property type="match status" value="1"/>
</dbReference>
<dbReference type="PANTHER" id="PTHR47515">
    <property type="entry name" value="LOW CALCIUM RESPONSE LOCUS PROTEIN T"/>
    <property type="match status" value="1"/>
</dbReference>
<dbReference type="AlphaFoldDB" id="A0A967K9Z9"/>
<dbReference type="EMBL" id="JAAQPH010000021">
    <property type="protein sequence ID" value="NIA71353.1"/>
    <property type="molecule type" value="Genomic_DNA"/>
</dbReference>
<proteinExistence type="predicted"/>
<keyword evidence="3" id="KW-1185">Reference proteome</keyword>
<evidence type="ECO:0000259" key="1">
    <source>
        <dbReference type="Pfam" id="PF13683"/>
    </source>
</evidence>
<feature type="domain" description="Integrase catalytic" evidence="1">
    <location>
        <begin position="1"/>
        <end position="54"/>
    </location>
</feature>
<dbReference type="InterPro" id="IPR001584">
    <property type="entry name" value="Integrase_cat-core"/>
</dbReference>
<dbReference type="Proteomes" id="UP000761264">
    <property type="component" value="Unassembled WGS sequence"/>
</dbReference>
<protein>
    <submittedName>
        <fullName evidence="2">Transposase</fullName>
    </submittedName>
</protein>
<accession>A0A967K9Z9</accession>
<dbReference type="GO" id="GO:0015074">
    <property type="term" value="P:DNA integration"/>
    <property type="evidence" value="ECO:0007669"/>
    <property type="project" value="InterPro"/>
</dbReference>
<gene>
    <name evidence="2" type="ORF">HBA54_22395</name>
</gene>
<dbReference type="Pfam" id="PF13683">
    <property type="entry name" value="rve_3"/>
    <property type="match status" value="1"/>
</dbReference>
<sequence>MQNRFVESFIGRLRDECLNEHLLTSYGHARRVINTWRNGYNTHRPHLSLNGLTPIQFATRFEADHNRNRANL</sequence>
<dbReference type="InterPro" id="IPR012337">
    <property type="entry name" value="RNaseH-like_sf"/>
</dbReference>
<dbReference type="SUPFAM" id="SSF53098">
    <property type="entry name" value="Ribonuclease H-like"/>
    <property type="match status" value="1"/>
</dbReference>